<dbReference type="GO" id="GO:0048015">
    <property type="term" value="P:phosphatidylinositol-mediated signaling"/>
    <property type="evidence" value="ECO:0007669"/>
    <property type="project" value="TreeGrafter"/>
</dbReference>
<evidence type="ECO:0000313" key="7">
    <source>
        <dbReference type="EMBL" id="OMJ93601.1"/>
    </source>
</evidence>
<dbReference type="InterPro" id="IPR016024">
    <property type="entry name" value="ARM-type_fold"/>
</dbReference>
<dbReference type="OrthoDB" id="10264149at2759"/>
<dbReference type="GO" id="GO:0046854">
    <property type="term" value="P:phosphatidylinositol phosphate biosynthetic process"/>
    <property type="evidence" value="ECO:0007669"/>
    <property type="project" value="InterPro"/>
</dbReference>
<dbReference type="InterPro" id="IPR042236">
    <property type="entry name" value="PI3K_accessory_sf"/>
</dbReference>
<dbReference type="Gene3D" id="1.25.40.70">
    <property type="entry name" value="Phosphatidylinositol 3-kinase, accessory domain (PIK)"/>
    <property type="match status" value="1"/>
</dbReference>
<dbReference type="GO" id="GO:0016020">
    <property type="term" value="C:membrane"/>
    <property type="evidence" value="ECO:0007669"/>
    <property type="project" value="TreeGrafter"/>
</dbReference>
<dbReference type="InterPro" id="IPR036940">
    <property type="entry name" value="PI3/4_kinase_cat_sf"/>
</dbReference>
<dbReference type="Gene3D" id="1.10.1070.11">
    <property type="entry name" value="Phosphatidylinositol 3-/4-kinase, catalytic domain"/>
    <property type="match status" value="1"/>
</dbReference>
<dbReference type="Proteomes" id="UP000187209">
    <property type="component" value="Unassembled WGS sequence"/>
</dbReference>
<dbReference type="CDD" id="cd05168">
    <property type="entry name" value="PI4Kc_III_beta"/>
    <property type="match status" value="1"/>
</dbReference>
<dbReference type="PANTHER" id="PTHR10048">
    <property type="entry name" value="PHOSPHATIDYLINOSITOL KINASE"/>
    <property type="match status" value="1"/>
</dbReference>
<evidence type="ECO:0000313" key="8">
    <source>
        <dbReference type="Proteomes" id="UP000187209"/>
    </source>
</evidence>
<keyword evidence="4" id="KW-0418">Kinase</keyword>
<dbReference type="FunFam" id="1.10.1070.11:FF:000016">
    <property type="entry name" value="PIK1p Phosphatidylinositol 4-kinase"/>
    <property type="match status" value="1"/>
</dbReference>
<keyword evidence="8" id="KW-1185">Reference proteome</keyword>
<dbReference type="Gene3D" id="3.30.1010.10">
    <property type="entry name" value="Phosphatidylinositol 3-kinase Catalytic Subunit, Chain A, domain 4"/>
    <property type="match status" value="1"/>
</dbReference>
<dbReference type="Pfam" id="PF21245">
    <property type="entry name" value="PI4KB-PIK1_PIK"/>
    <property type="match status" value="1"/>
</dbReference>
<evidence type="ECO:0000256" key="2">
    <source>
        <dbReference type="ARBA" id="ARBA00012169"/>
    </source>
</evidence>
<keyword evidence="3" id="KW-0808">Transferase</keyword>
<dbReference type="Pfam" id="PF00454">
    <property type="entry name" value="PI3_PI4_kinase"/>
    <property type="match status" value="1"/>
</dbReference>
<dbReference type="PROSITE" id="PS50290">
    <property type="entry name" value="PI3_4_KINASE_3"/>
    <property type="match status" value="1"/>
</dbReference>
<dbReference type="InterPro" id="IPR049160">
    <property type="entry name" value="PI4KB-PIK1_PIK"/>
</dbReference>
<dbReference type="AlphaFoldDB" id="A0A1R2CXA7"/>
<dbReference type="PROSITE" id="PS00916">
    <property type="entry name" value="PI3_4_KINASE_2"/>
    <property type="match status" value="1"/>
</dbReference>
<evidence type="ECO:0000259" key="6">
    <source>
        <dbReference type="PROSITE" id="PS51545"/>
    </source>
</evidence>
<accession>A0A1R2CXA7</accession>
<dbReference type="SMART" id="SM00146">
    <property type="entry name" value="PI3Kc"/>
    <property type="match status" value="1"/>
</dbReference>
<dbReference type="PANTHER" id="PTHR10048:SF22">
    <property type="entry name" value="PHOSPHATIDYLINOSITOL 4-KINASE BETA"/>
    <property type="match status" value="1"/>
</dbReference>
<organism evidence="7 8">
    <name type="scientific">Stentor coeruleus</name>
    <dbReference type="NCBI Taxonomy" id="5963"/>
    <lineage>
        <taxon>Eukaryota</taxon>
        <taxon>Sar</taxon>
        <taxon>Alveolata</taxon>
        <taxon>Ciliophora</taxon>
        <taxon>Postciliodesmatophora</taxon>
        <taxon>Heterotrichea</taxon>
        <taxon>Heterotrichida</taxon>
        <taxon>Stentoridae</taxon>
        <taxon>Stentor</taxon>
    </lineage>
</organism>
<evidence type="ECO:0000256" key="3">
    <source>
        <dbReference type="ARBA" id="ARBA00022679"/>
    </source>
</evidence>
<dbReference type="GO" id="GO:0004430">
    <property type="term" value="F:1-phosphatidylinositol 4-kinase activity"/>
    <property type="evidence" value="ECO:0007669"/>
    <property type="project" value="UniProtKB-EC"/>
</dbReference>
<gene>
    <name evidence="7" type="ORF">SteCoe_3440</name>
</gene>
<dbReference type="InterPro" id="IPR057754">
    <property type="entry name" value="PI4-kinase_beta/PIK1_cat"/>
</dbReference>
<reference evidence="7 8" key="1">
    <citation type="submission" date="2016-11" db="EMBL/GenBank/DDBJ databases">
        <title>The macronuclear genome of Stentor coeruleus: a giant cell with tiny introns.</title>
        <authorList>
            <person name="Slabodnick M."/>
            <person name="Ruby J.G."/>
            <person name="Reiff S.B."/>
            <person name="Swart E.C."/>
            <person name="Gosai S."/>
            <person name="Prabakaran S."/>
            <person name="Witkowska E."/>
            <person name="Larue G.E."/>
            <person name="Fisher S."/>
            <person name="Freeman R.M."/>
            <person name="Gunawardena J."/>
            <person name="Chu W."/>
            <person name="Stover N.A."/>
            <person name="Gregory B.D."/>
            <person name="Nowacki M."/>
            <person name="Derisi J."/>
            <person name="Roy S.W."/>
            <person name="Marshall W.F."/>
            <person name="Sood P."/>
        </authorList>
    </citation>
    <scope>NUCLEOTIDE SEQUENCE [LARGE SCALE GENOMIC DNA]</scope>
    <source>
        <strain evidence="7">WM001</strain>
    </source>
</reference>
<dbReference type="InterPro" id="IPR018936">
    <property type="entry name" value="PI3/4_kinase_CS"/>
</dbReference>
<dbReference type="EMBL" id="MPUH01000040">
    <property type="protein sequence ID" value="OMJ93601.1"/>
    <property type="molecule type" value="Genomic_DNA"/>
</dbReference>
<dbReference type="InterPro" id="IPR015433">
    <property type="entry name" value="PI3/4_kinase"/>
</dbReference>
<dbReference type="PROSITE" id="PS00915">
    <property type="entry name" value="PI3_4_KINASE_1"/>
    <property type="match status" value="1"/>
</dbReference>
<comment type="caution">
    <text evidence="7">The sequence shown here is derived from an EMBL/GenBank/DDBJ whole genome shotgun (WGS) entry which is preliminary data.</text>
</comment>
<proteinExistence type="predicted"/>
<dbReference type="SUPFAM" id="SSF56112">
    <property type="entry name" value="Protein kinase-like (PK-like)"/>
    <property type="match status" value="1"/>
</dbReference>
<comment type="catalytic activity">
    <reaction evidence="1">
        <text>a 1,2-diacyl-sn-glycero-3-phospho-(1D-myo-inositol) + ATP = a 1,2-diacyl-sn-glycero-3-phospho-(1D-myo-inositol 4-phosphate) + ADP + H(+)</text>
        <dbReference type="Rhea" id="RHEA:19877"/>
        <dbReference type="ChEBI" id="CHEBI:15378"/>
        <dbReference type="ChEBI" id="CHEBI:30616"/>
        <dbReference type="ChEBI" id="CHEBI:57880"/>
        <dbReference type="ChEBI" id="CHEBI:58178"/>
        <dbReference type="ChEBI" id="CHEBI:456216"/>
        <dbReference type="EC" id="2.7.1.67"/>
    </reaction>
</comment>
<dbReference type="GO" id="GO:0005737">
    <property type="term" value="C:cytoplasm"/>
    <property type="evidence" value="ECO:0007669"/>
    <property type="project" value="TreeGrafter"/>
</dbReference>
<dbReference type="PROSITE" id="PS51545">
    <property type="entry name" value="PIK_HELICAL"/>
    <property type="match status" value="1"/>
</dbReference>
<dbReference type="SUPFAM" id="SSF48371">
    <property type="entry name" value="ARM repeat"/>
    <property type="match status" value="1"/>
</dbReference>
<protein>
    <recommendedName>
        <fullName evidence="2">1-phosphatidylinositol 4-kinase</fullName>
        <ecNumber evidence="2">2.7.1.67</ecNumber>
    </recommendedName>
</protein>
<name>A0A1R2CXA7_9CILI</name>
<feature type="domain" description="PIK helical" evidence="6">
    <location>
        <begin position="1"/>
        <end position="116"/>
    </location>
</feature>
<dbReference type="InterPro" id="IPR000403">
    <property type="entry name" value="PI3/4_kinase_cat_dom"/>
</dbReference>
<evidence type="ECO:0000259" key="5">
    <source>
        <dbReference type="PROSITE" id="PS50290"/>
    </source>
</evidence>
<sequence>MTDDITRLPLTPEGHYQLDVLLFKLHKHQNAGAQAYLVNKLYEVPLDKVMPYLPQILNISIQRQYCECYETFFYDAALKNHNIALKLYWLLQANIEDVLPEFLAKVEKMLHLLERIIVTGQKNSSNPSYQPPHLYPMELNIEDTEAHLRKRVRADYFNEQHKFAYTLVKVASALLTEEEDTDTILKAYIQNIDTWIKGLRCWYNSKQNSLHTKRLFRGLILPLDFFDPSNYIEQIVRIPSENVRCFRTKARVPYLVIFETIDINEEEPNRENQTSLILPPEEILDKILVDENPNEQVIDKNSIRFKDYKEFVERYEDADASDTSSNISFAFESTGNPWAPTWAEICQNMRAESSFGHYKTWKARGVIVKGHDDLRQELLAMQIIKKAKEIFRKECVNVFIRPYDILIISHNSGMIEFVPDAVSLHSIKKNAGNFTTLLEFFNKTWSYNFEEAQKNFIESMAGYSLICYVLNLKDRHNGNILLDIKGHIIHIDFGFFLSSSPGGNMNFETAPFKLTKEMIDVMGGYQSEMFLYFKILLYQGLIALRKNYSELLLIIEMMRPGNHLPCFSNPDWAIKEFKKRFFFEIGDDECMQKVDELIENAAENWRTIQYDNFQMRSNKILS</sequence>
<dbReference type="InterPro" id="IPR001263">
    <property type="entry name" value="PI3K_accessory_dom"/>
</dbReference>
<dbReference type="EC" id="2.7.1.67" evidence="2"/>
<dbReference type="InterPro" id="IPR011009">
    <property type="entry name" value="Kinase-like_dom_sf"/>
</dbReference>
<evidence type="ECO:0000256" key="1">
    <source>
        <dbReference type="ARBA" id="ARBA00001686"/>
    </source>
</evidence>
<evidence type="ECO:0000256" key="4">
    <source>
        <dbReference type="ARBA" id="ARBA00022777"/>
    </source>
</evidence>
<feature type="domain" description="PI3K/PI4K catalytic" evidence="5">
    <location>
        <begin position="340"/>
        <end position="606"/>
    </location>
</feature>